<keyword evidence="1" id="KW-1133">Transmembrane helix</keyword>
<comment type="caution">
    <text evidence="2">The sequence shown here is derived from an EMBL/GenBank/DDBJ whole genome shotgun (WGS) entry which is preliminary data.</text>
</comment>
<feature type="transmembrane region" description="Helical" evidence="1">
    <location>
        <begin position="12"/>
        <end position="32"/>
    </location>
</feature>
<dbReference type="AlphaFoldDB" id="A0A1F7ICM6"/>
<dbReference type="EMBL" id="MGAF01000022">
    <property type="protein sequence ID" value="OGK41113.1"/>
    <property type="molecule type" value="Genomic_DNA"/>
</dbReference>
<proteinExistence type="predicted"/>
<dbReference type="Proteomes" id="UP000179270">
    <property type="component" value="Unassembled WGS sequence"/>
</dbReference>
<evidence type="ECO:0000256" key="1">
    <source>
        <dbReference type="SAM" id="Phobius"/>
    </source>
</evidence>
<evidence type="ECO:0000313" key="3">
    <source>
        <dbReference type="Proteomes" id="UP000179270"/>
    </source>
</evidence>
<evidence type="ECO:0000313" key="2">
    <source>
        <dbReference type="EMBL" id="OGK41113.1"/>
    </source>
</evidence>
<accession>A0A1F7ICM6</accession>
<protein>
    <submittedName>
        <fullName evidence="2">Uncharacterized protein</fullName>
    </submittedName>
</protein>
<dbReference type="STRING" id="1802055.A3A74_02095"/>
<keyword evidence="1" id="KW-0472">Membrane</keyword>
<reference evidence="2 3" key="1">
    <citation type="journal article" date="2016" name="Nat. Commun.">
        <title>Thousands of microbial genomes shed light on interconnected biogeochemical processes in an aquifer system.</title>
        <authorList>
            <person name="Anantharaman K."/>
            <person name="Brown C.T."/>
            <person name="Hug L.A."/>
            <person name="Sharon I."/>
            <person name="Castelle C.J."/>
            <person name="Probst A.J."/>
            <person name="Thomas B.C."/>
            <person name="Singh A."/>
            <person name="Wilkins M.J."/>
            <person name="Karaoz U."/>
            <person name="Brodie E.L."/>
            <person name="Williams K.H."/>
            <person name="Hubbard S.S."/>
            <person name="Banfield J.F."/>
        </authorList>
    </citation>
    <scope>NUCLEOTIDE SEQUENCE [LARGE SCALE GENOMIC DNA]</scope>
</reference>
<name>A0A1F7ICM6_9BACT</name>
<gene>
    <name evidence="2" type="ORF">A3A74_02095</name>
</gene>
<sequence length="697" mass="77055">MSLDFHKLQDKRVFYILAGTLVILLVLFVTLLNRQKKLKEEAIQSQNQNNTTDQAPVSFPIPQTQFAGYTLSAELPSIPTSVKLSDLKTSYTTGEALDLATNMGFTNPIVDEGVNIILVTSNEEEQQTMLNINKKNGNWLFVSEKGVASTGSDPTTAANSFLKKIGFMDDSLVMAATYTRESYPDVTFVEFHRSWEKLGLPYLNPLGVLNLDETENLTDLKLGYLEKAAPDDPDVTSSSDGYTGKVRPNGFNTITVAVNNSNNTILNATSNIKVLSKSQSKSGAETLKTPEEAFEEMKSGKVSFSMVKPTGEGTVDVASVFPNSLAASQNAEVSEVILTYLDELGQTSQNSLYPYYLFRGTATLDSGYDAQFVQTVPAVKQINTLGIFAQNSEPTVFPGQGSTLQYGTFNWLSPAPNPKVGLACAGLTQIFQFPNGAYIGWYPNTKPRTWYYVPPPGETVDQARIDEVKTTLRWEAAKACKGSLADPDICGFDQATTSFDTACYFAGATSPIIYVYSKTTKQIQVNLPKDFITYTDPPASTENSWDFTFTPDNNLIFSNGLIKSKLYYEYDKKVFNSEFDKLKNNNRAFLTEKSKLTEFVNSISKKAGLNVSEKAGLMIELTRETKKLSSANLKIGLLDREIIDKILPVSITPQPKTNHRFFLYVTEADPNEQLTSPNIEKLKRVDDMMIELGVLGF</sequence>
<organism evidence="2 3">
    <name type="scientific">Candidatus Roizmanbacteria bacterium RIFCSPLOWO2_01_FULL_35_13</name>
    <dbReference type="NCBI Taxonomy" id="1802055"/>
    <lineage>
        <taxon>Bacteria</taxon>
        <taxon>Candidatus Roizmaniibacteriota</taxon>
    </lineage>
</organism>
<keyword evidence="1" id="KW-0812">Transmembrane</keyword>